<name>A0A8J2KHJ1_9HEXA</name>
<dbReference type="AlphaFoldDB" id="A0A8J2KHJ1"/>
<dbReference type="OrthoDB" id="6278526at2759"/>
<keyword evidence="3" id="KW-1185">Reference proteome</keyword>
<accession>A0A8J2KHJ1</accession>
<dbReference type="InterPro" id="IPR032071">
    <property type="entry name" value="DUF4806"/>
</dbReference>
<sequence length="111" mass="12372">LFEANVFSSLSVIKLRLQHIEETQELILEQLKTSKGSSLKSILNLPVVSLAALESLEETLMSQEDVYNELANKLDWVGGKSVRECTFKTMRKLMSDEVAATLNWKGGNSKA</sequence>
<evidence type="ECO:0000259" key="1">
    <source>
        <dbReference type="Pfam" id="PF16064"/>
    </source>
</evidence>
<dbReference type="EMBL" id="CAJVCH010385227">
    <property type="protein sequence ID" value="CAG7817028.1"/>
    <property type="molecule type" value="Genomic_DNA"/>
</dbReference>
<dbReference type="PANTHER" id="PTHR34153:SF2">
    <property type="entry name" value="SI:CH211-262H13.3-RELATED"/>
    <property type="match status" value="1"/>
</dbReference>
<protein>
    <recommendedName>
        <fullName evidence="1">DUF4806 domain-containing protein</fullName>
    </recommendedName>
</protein>
<evidence type="ECO:0000313" key="2">
    <source>
        <dbReference type="EMBL" id="CAG7817028.1"/>
    </source>
</evidence>
<feature type="non-terminal residue" evidence="2">
    <location>
        <position position="111"/>
    </location>
</feature>
<dbReference type="Proteomes" id="UP000708208">
    <property type="component" value="Unassembled WGS sequence"/>
</dbReference>
<organism evidence="2 3">
    <name type="scientific">Allacma fusca</name>
    <dbReference type="NCBI Taxonomy" id="39272"/>
    <lineage>
        <taxon>Eukaryota</taxon>
        <taxon>Metazoa</taxon>
        <taxon>Ecdysozoa</taxon>
        <taxon>Arthropoda</taxon>
        <taxon>Hexapoda</taxon>
        <taxon>Collembola</taxon>
        <taxon>Symphypleona</taxon>
        <taxon>Sminthuridae</taxon>
        <taxon>Allacma</taxon>
    </lineage>
</organism>
<dbReference type="Pfam" id="PF16064">
    <property type="entry name" value="DUF4806"/>
    <property type="match status" value="1"/>
</dbReference>
<comment type="caution">
    <text evidence="2">The sequence shown here is derived from an EMBL/GenBank/DDBJ whole genome shotgun (WGS) entry which is preliminary data.</text>
</comment>
<proteinExistence type="predicted"/>
<gene>
    <name evidence="2" type="ORF">AFUS01_LOCUS27616</name>
</gene>
<dbReference type="PANTHER" id="PTHR34153">
    <property type="entry name" value="SI:CH211-262H13.3-RELATED-RELATED"/>
    <property type="match status" value="1"/>
</dbReference>
<evidence type="ECO:0000313" key="3">
    <source>
        <dbReference type="Proteomes" id="UP000708208"/>
    </source>
</evidence>
<feature type="non-terminal residue" evidence="2">
    <location>
        <position position="1"/>
    </location>
</feature>
<reference evidence="2" key="1">
    <citation type="submission" date="2021-06" db="EMBL/GenBank/DDBJ databases">
        <authorList>
            <person name="Hodson N. C."/>
            <person name="Mongue J. A."/>
            <person name="Jaron S. K."/>
        </authorList>
    </citation>
    <scope>NUCLEOTIDE SEQUENCE</scope>
</reference>
<feature type="domain" description="DUF4806" evidence="1">
    <location>
        <begin position="44"/>
        <end position="110"/>
    </location>
</feature>